<dbReference type="AlphaFoldDB" id="A0A2G8LHH3"/>
<evidence type="ECO:0000313" key="3">
    <source>
        <dbReference type="Proteomes" id="UP000230750"/>
    </source>
</evidence>
<protein>
    <submittedName>
        <fullName evidence="2">Uncharacterized protein</fullName>
    </submittedName>
</protein>
<gene>
    <name evidence="2" type="ORF">BSL78_03403</name>
</gene>
<name>A0A2G8LHH3_STIJA</name>
<proteinExistence type="predicted"/>
<feature type="compositionally biased region" description="Basic and acidic residues" evidence="1">
    <location>
        <begin position="74"/>
        <end position="92"/>
    </location>
</feature>
<dbReference type="EMBL" id="MRZV01000076">
    <property type="protein sequence ID" value="PIK59672.1"/>
    <property type="molecule type" value="Genomic_DNA"/>
</dbReference>
<keyword evidence="3" id="KW-1185">Reference proteome</keyword>
<accession>A0A2G8LHH3</accession>
<evidence type="ECO:0000313" key="2">
    <source>
        <dbReference type="EMBL" id="PIK59672.1"/>
    </source>
</evidence>
<reference evidence="2 3" key="1">
    <citation type="journal article" date="2017" name="PLoS Biol.">
        <title>The sea cucumber genome provides insights into morphological evolution and visceral regeneration.</title>
        <authorList>
            <person name="Zhang X."/>
            <person name="Sun L."/>
            <person name="Yuan J."/>
            <person name="Sun Y."/>
            <person name="Gao Y."/>
            <person name="Zhang L."/>
            <person name="Li S."/>
            <person name="Dai H."/>
            <person name="Hamel J.F."/>
            <person name="Liu C."/>
            <person name="Yu Y."/>
            <person name="Liu S."/>
            <person name="Lin W."/>
            <person name="Guo K."/>
            <person name="Jin S."/>
            <person name="Xu P."/>
            <person name="Storey K.B."/>
            <person name="Huan P."/>
            <person name="Zhang T."/>
            <person name="Zhou Y."/>
            <person name="Zhang J."/>
            <person name="Lin C."/>
            <person name="Li X."/>
            <person name="Xing L."/>
            <person name="Huo D."/>
            <person name="Sun M."/>
            <person name="Wang L."/>
            <person name="Mercier A."/>
            <person name="Li F."/>
            <person name="Yang H."/>
            <person name="Xiang J."/>
        </authorList>
    </citation>
    <scope>NUCLEOTIDE SEQUENCE [LARGE SCALE GENOMIC DNA]</scope>
    <source>
        <strain evidence="2">Shaxun</strain>
        <tissue evidence="2">Muscle</tissue>
    </source>
</reference>
<organism evidence="2 3">
    <name type="scientific">Stichopus japonicus</name>
    <name type="common">Sea cucumber</name>
    <dbReference type="NCBI Taxonomy" id="307972"/>
    <lineage>
        <taxon>Eukaryota</taxon>
        <taxon>Metazoa</taxon>
        <taxon>Echinodermata</taxon>
        <taxon>Eleutherozoa</taxon>
        <taxon>Echinozoa</taxon>
        <taxon>Holothuroidea</taxon>
        <taxon>Aspidochirotacea</taxon>
        <taxon>Aspidochirotida</taxon>
        <taxon>Stichopodidae</taxon>
        <taxon>Apostichopus</taxon>
    </lineage>
</organism>
<sequence length="158" mass="18345">MERDIKLLKAEKRELSDELENLKKSQRMETKKLRNNDKINRTGISQIKTRTHSQEIAVLKQQIANLEWKLGNSKMERSQNDMRSKDGFEERGAFPPSKGNPTQTLQLAQEIPLSLIHLTIKVPKMWLINSYQEAKVCRKESVGGELHRSATNHRKKNK</sequence>
<feature type="region of interest" description="Disordered" evidence="1">
    <location>
        <begin position="74"/>
        <end position="102"/>
    </location>
</feature>
<dbReference type="Proteomes" id="UP000230750">
    <property type="component" value="Unassembled WGS sequence"/>
</dbReference>
<comment type="caution">
    <text evidence="2">The sequence shown here is derived from an EMBL/GenBank/DDBJ whole genome shotgun (WGS) entry which is preliminary data.</text>
</comment>
<evidence type="ECO:0000256" key="1">
    <source>
        <dbReference type="SAM" id="MobiDB-lite"/>
    </source>
</evidence>